<dbReference type="OrthoDB" id="8448203at2"/>
<gene>
    <name evidence="1" type="ORF">OCH7691_01776</name>
</gene>
<dbReference type="EMBL" id="FWFR01000001">
    <property type="protein sequence ID" value="SLN42049.1"/>
    <property type="molecule type" value="Genomic_DNA"/>
</dbReference>
<protein>
    <submittedName>
        <fullName evidence="1">Uncharacterized protein</fullName>
    </submittedName>
</protein>
<dbReference type="InParanoid" id="A0A1Y5SL22"/>
<proteinExistence type="predicted"/>
<accession>A0A1Y5SL22</accession>
<dbReference type="Proteomes" id="UP000193200">
    <property type="component" value="Unassembled WGS sequence"/>
</dbReference>
<dbReference type="AlphaFoldDB" id="A0A1Y5SL22"/>
<name>A0A1Y5SL22_9PROT</name>
<evidence type="ECO:0000313" key="1">
    <source>
        <dbReference type="EMBL" id="SLN42049.1"/>
    </source>
</evidence>
<sequence length="104" mass="11736">MIVRINTALKPSLEDGDNFRAFKVVTDTAEIDVERLNVLLGPAIVFETAEQAWIEVEALKRWASRSGDSDWIASLDGMVAYARTRGWVREMPLRLAAHVEHADR</sequence>
<reference evidence="1 2" key="1">
    <citation type="submission" date="2017-03" db="EMBL/GenBank/DDBJ databases">
        <authorList>
            <person name="Afonso C.L."/>
            <person name="Miller P.J."/>
            <person name="Scott M.A."/>
            <person name="Spackman E."/>
            <person name="Goraichik I."/>
            <person name="Dimitrov K.M."/>
            <person name="Suarez D.L."/>
            <person name="Swayne D.E."/>
        </authorList>
    </citation>
    <scope>NUCLEOTIDE SEQUENCE [LARGE SCALE GENOMIC DNA]</scope>
    <source>
        <strain evidence="1 2">CECT 7691</strain>
    </source>
</reference>
<organism evidence="1 2">
    <name type="scientific">Oceanibacterium hippocampi</name>
    <dbReference type="NCBI Taxonomy" id="745714"/>
    <lineage>
        <taxon>Bacteria</taxon>
        <taxon>Pseudomonadati</taxon>
        <taxon>Pseudomonadota</taxon>
        <taxon>Alphaproteobacteria</taxon>
        <taxon>Sneathiellales</taxon>
        <taxon>Sneathiellaceae</taxon>
        <taxon>Oceanibacterium</taxon>
    </lineage>
</organism>
<keyword evidence="2" id="KW-1185">Reference proteome</keyword>
<evidence type="ECO:0000313" key="2">
    <source>
        <dbReference type="Proteomes" id="UP000193200"/>
    </source>
</evidence>
<dbReference type="RefSeq" id="WP_085882996.1">
    <property type="nucleotide sequence ID" value="NZ_FWFR01000001.1"/>
</dbReference>